<feature type="region of interest" description="Disordered" evidence="1">
    <location>
        <begin position="1"/>
        <end position="79"/>
    </location>
</feature>
<feature type="compositionally biased region" description="Low complexity" evidence="1">
    <location>
        <begin position="45"/>
        <end position="61"/>
    </location>
</feature>
<evidence type="ECO:0000313" key="2">
    <source>
        <dbReference type="EMBL" id="KAK0583491.1"/>
    </source>
</evidence>
<reference evidence="2" key="1">
    <citation type="journal article" date="2022" name="Plant J.">
        <title>Strategies of tolerance reflected in two North American maple genomes.</title>
        <authorList>
            <person name="McEvoy S.L."/>
            <person name="Sezen U.U."/>
            <person name="Trouern-Trend A."/>
            <person name="McMahon S.M."/>
            <person name="Schaberg P.G."/>
            <person name="Yang J."/>
            <person name="Wegrzyn J.L."/>
            <person name="Swenson N.G."/>
        </authorList>
    </citation>
    <scope>NUCLEOTIDE SEQUENCE</scope>
    <source>
        <strain evidence="2">NS2018</strain>
    </source>
</reference>
<evidence type="ECO:0000256" key="1">
    <source>
        <dbReference type="SAM" id="MobiDB-lite"/>
    </source>
</evidence>
<accession>A0AA39S1Y9</accession>
<proteinExistence type="predicted"/>
<dbReference type="Proteomes" id="UP001168877">
    <property type="component" value="Unassembled WGS sequence"/>
</dbReference>
<name>A0AA39S1Y9_ACESA</name>
<comment type="caution">
    <text evidence="2">The sequence shown here is derived from an EMBL/GenBank/DDBJ whole genome shotgun (WGS) entry which is preliminary data.</text>
</comment>
<keyword evidence="3" id="KW-1185">Reference proteome</keyword>
<evidence type="ECO:0000313" key="3">
    <source>
        <dbReference type="Proteomes" id="UP001168877"/>
    </source>
</evidence>
<dbReference type="EMBL" id="JAUESC010000384">
    <property type="protein sequence ID" value="KAK0583491.1"/>
    <property type="molecule type" value="Genomic_DNA"/>
</dbReference>
<organism evidence="2 3">
    <name type="scientific">Acer saccharum</name>
    <name type="common">Sugar maple</name>
    <dbReference type="NCBI Taxonomy" id="4024"/>
    <lineage>
        <taxon>Eukaryota</taxon>
        <taxon>Viridiplantae</taxon>
        <taxon>Streptophyta</taxon>
        <taxon>Embryophyta</taxon>
        <taxon>Tracheophyta</taxon>
        <taxon>Spermatophyta</taxon>
        <taxon>Magnoliopsida</taxon>
        <taxon>eudicotyledons</taxon>
        <taxon>Gunneridae</taxon>
        <taxon>Pentapetalae</taxon>
        <taxon>rosids</taxon>
        <taxon>malvids</taxon>
        <taxon>Sapindales</taxon>
        <taxon>Sapindaceae</taxon>
        <taxon>Hippocastanoideae</taxon>
        <taxon>Acereae</taxon>
        <taxon>Acer</taxon>
    </lineage>
</organism>
<gene>
    <name evidence="2" type="ORF">LWI29_037493</name>
</gene>
<sequence>MPVHTLPIHDDGTFKFSPPTSSVPHETEPHEDSILSVASLDNEMSPDAPSVSDSSSVSTSAQPDPPLRSVRPRQPPSYLKHYHCPTPPHVANLIQSDSKICNTTSQRKNVQDPVPYRLEIHLEGAFDWLQITYNYDKLDITFLEIQKRIPYESLTDN</sequence>
<dbReference type="AlphaFoldDB" id="A0AA39S1Y9"/>
<protein>
    <submittedName>
        <fullName evidence="2">Uncharacterized protein</fullName>
    </submittedName>
</protein>
<reference evidence="2" key="2">
    <citation type="submission" date="2023-06" db="EMBL/GenBank/DDBJ databases">
        <authorList>
            <person name="Swenson N.G."/>
            <person name="Wegrzyn J.L."/>
            <person name="Mcevoy S.L."/>
        </authorList>
    </citation>
    <scope>NUCLEOTIDE SEQUENCE</scope>
    <source>
        <strain evidence="2">NS2018</strain>
        <tissue evidence="2">Leaf</tissue>
    </source>
</reference>